<comment type="caution">
    <text evidence="3">The sequence shown here is derived from an EMBL/GenBank/DDBJ whole genome shotgun (WGS) entry which is preliminary data.</text>
</comment>
<accession>A0A8J6NQT4</accession>
<sequence>MAEVSIAKFILGNLGLLVGLALVLVATWILPARVRWYVLTAGLAVVAFRTYQVISANKRLREADEERERLRGELDDLGKQREQTAEELQTLNNELNEIKTKQNKLAQRAKELDATGNNLVKEKAQFDSDMEELKKEDQALMKDIDQRESALALFSQAEEAYRELERVAH</sequence>
<reference evidence="3 4" key="1">
    <citation type="submission" date="2020-08" db="EMBL/GenBank/DDBJ databases">
        <title>Bridging the membrane lipid divide: bacteria of the FCB group superphylum have the potential to synthesize archaeal ether lipids.</title>
        <authorList>
            <person name="Villanueva L."/>
            <person name="Von Meijenfeldt F.A.B."/>
            <person name="Westbye A.B."/>
            <person name="Yadav S."/>
            <person name="Hopmans E.C."/>
            <person name="Dutilh B.E."/>
            <person name="Sinninghe Damste J.S."/>
        </authorList>
    </citation>
    <scope>NUCLEOTIDE SEQUENCE [LARGE SCALE GENOMIC DNA]</scope>
    <source>
        <strain evidence="3">NIOZ-UU17</strain>
    </source>
</reference>
<evidence type="ECO:0000256" key="1">
    <source>
        <dbReference type="SAM" id="Coils"/>
    </source>
</evidence>
<feature type="transmembrane region" description="Helical" evidence="2">
    <location>
        <begin position="9"/>
        <end position="30"/>
    </location>
</feature>
<keyword evidence="1" id="KW-0175">Coiled coil</keyword>
<evidence type="ECO:0000313" key="4">
    <source>
        <dbReference type="Proteomes" id="UP000605201"/>
    </source>
</evidence>
<keyword evidence="2" id="KW-1133">Transmembrane helix</keyword>
<gene>
    <name evidence="3" type="ORF">H8D96_02810</name>
</gene>
<dbReference type="EMBL" id="JACNIG010000087">
    <property type="protein sequence ID" value="MBC8430829.1"/>
    <property type="molecule type" value="Genomic_DNA"/>
</dbReference>
<evidence type="ECO:0000313" key="3">
    <source>
        <dbReference type="EMBL" id="MBC8430829.1"/>
    </source>
</evidence>
<keyword evidence="2" id="KW-0812">Transmembrane</keyword>
<name>A0A8J6NQT4_9BACT</name>
<dbReference type="Gene3D" id="6.10.250.370">
    <property type="match status" value="1"/>
</dbReference>
<feature type="coiled-coil region" evidence="1">
    <location>
        <begin position="53"/>
        <end position="167"/>
    </location>
</feature>
<evidence type="ECO:0000256" key="2">
    <source>
        <dbReference type="SAM" id="Phobius"/>
    </source>
</evidence>
<dbReference type="Proteomes" id="UP000605201">
    <property type="component" value="Unassembled WGS sequence"/>
</dbReference>
<feature type="transmembrane region" description="Helical" evidence="2">
    <location>
        <begin position="36"/>
        <end position="54"/>
    </location>
</feature>
<protein>
    <submittedName>
        <fullName evidence="3">Uncharacterized protein</fullName>
    </submittedName>
</protein>
<keyword evidence="2" id="KW-0472">Membrane</keyword>
<dbReference type="AlphaFoldDB" id="A0A8J6NQT4"/>
<organism evidence="3 4">
    <name type="scientific">Candidatus Desulfatibia vada</name>
    <dbReference type="NCBI Taxonomy" id="2841696"/>
    <lineage>
        <taxon>Bacteria</taxon>
        <taxon>Pseudomonadati</taxon>
        <taxon>Thermodesulfobacteriota</taxon>
        <taxon>Desulfobacteria</taxon>
        <taxon>Desulfobacterales</taxon>
        <taxon>Desulfobacterales incertae sedis</taxon>
        <taxon>Candidatus Desulfatibia</taxon>
    </lineage>
</organism>
<proteinExistence type="predicted"/>